<feature type="transmembrane region" description="Helical" evidence="5">
    <location>
        <begin position="73"/>
        <end position="91"/>
    </location>
</feature>
<feature type="transmembrane region" description="Helical" evidence="5">
    <location>
        <begin position="238"/>
        <end position="258"/>
    </location>
</feature>
<dbReference type="RefSeq" id="WP_073171784.1">
    <property type="nucleotide sequence ID" value="NZ_FQZE01000027.1"/>
</dbReference>
<comment type="similarity">
    <text evidence="5">Belongs to the 4-toluene sulfonate uptake permease (TSUP) (TC 2.A.102) family.</text>
</comment>
<organism evidence="6 7">
    <name type="scientific">Tangfeifania diversioriginum</name>
    <dbReference type="NCBI Taxonomy" id="1168035"/>
    <lineage>
        <taxon>Bacteria</taxon>
        <taxon>Pseudomonadati</taxon>
        <taxon>Bacteroidota</taxon>
        <taxon>Bacteroidia</taxon>
        <taxon>Marinilabiliales</taxon>
        <taxon>Prolixibacteraceae</taxon>
        <taxon>Tangfeifania</taxon>
    </lineage>
</organism>
<evidence type="ECO:0000313" key="7">
    <source>
        <dbReference type="Proteomes" id="UP000184050"/>
    </source>
</evidence>
<dbReference type="InterPro" id="IPR051598">
    <property type="entry name" value="TSUP/Inactive_protease-like"/>
</dbReference>
<feature type="transmembrane region" description="Helical" evidence="5">
    <location>
        <begin position="97"/>
        <end position="115"/>
    </location>
</feature>
<keyword evidence="3 5" id="KW-1133">Transmembrane helix</keyword>
<evidence type="ECO:0000256" key="5">
    <source>
        <dbReference type="RuleBase" id="RU363041"/>
    </source>
</evidence>
<dbReference type="GO" id="GO:0005886">
    <property type="term" value="C:plasma membrane"/>
    <property type="evidence" value="ECO:0007669"/>
    <property type="project" value="UniProtKB-SubCell"/>
</dbReference>
<dbReference type="Pfam" id="PF01925">
    <property type="entry name" value="TauE"/>
    <property type="match status" value="1"/>
</dbReference>
<keyword evidence="2 5" id="KW-0812">Transmembrane</keyword>
<accession>A0A1M6LNT0</accession>
<protein>
    <recommendedName>
        <fullName evidence="5">Probable membrane transporter protein</fullName>
    </recommendedName>
</protein>
<evidence type="ECO:0000313" key="6">
    <source>
        <dbReference type="EMBL" id="SHJ72859.1"/>
    </source>
</evidence>
<keyword evidence="5" id="KW-1003">Cell membrane</keyword>
<name>A0A1M6LNT0_9BACT</name>
<dbReference type="PANTHER" id="PTHR43701:SF5">
    <property type="entry name" value="MEMBRANE TRANSPORTER PROTEIN-RELATED"/>
    <property type="match status" value="1"/>
</dbReference>
<dbReference type="Proteomes" id="UP000184050">
    <property type="component" value="Unassembled WGS sequence"/>
</dbReference>
<keyword evidence="4 5" id="KW-0472">Membrane</keyword>
<dbReference type="InterPro" id="IPR002781">
    <property type="entry name" value="TM_pro_TauE-like"/>
</dbReference>
<evidence type="ECO:0000256" key="1">
    <source>
        <dbReference type="ARBA" id="ARBA00004141"/>
    </source>
</evidence>
<dbReference type="AlphaFoldDB" id="A0A1M6LNT0"/>
<dbReference type="OrthoDB" id="9780109at2"/>
<comment type="subcellular location">
    <subcellularLocation>
        <location evidence="5">Cell membrane</location>
        <topology evidence="5">Multi-pass membrane protein</topology>
    </subcellularLocation>
    <subcellularLocation>
        <location evidence="1">Membrane</location>
        <topology evidence="1">Multi-pass membrane protein</topology>
    </subcellularLocation>
</comment>
<dbReference type="EMBL" id="FQZE01000027">
    <property type="protein sequence ID" value="SHJ72859.1"/>
    <property type="molecule type" value="Genomic_DNA"/>
</dbReference>
<keyword evidence="7" id="KW-1185">Reference proteome</keyword>
<sequence>MSIWLLAIIIMLIAFIMTMTGRGGGNFYVLALVLSGISMNLSASTGQFILMCSSLMAAVLFSKQKMNHWKLTVLLGALIFISAMAGGFFGHYFNEKVLKVIFAVVMFIAALLMLRKPKKKIKTNSKWLVSLTSNGDTFHVNLLITVPIVLLTGFLSGMVGVSGGSFLVPLMLLTMNVPMHIAVGVSTFLVSISAAAGFFGHLGAGIFDFNLAIPLALGGVLGGFAGAKMALKSKPKNLKYLFAGTQLVASVIMIINVIQ</sequence>
<dbReference type="STRING" id="1168035.SAMN05444280_12768"/>
<evidence type="ECO:0000256" key="2">
    <source>
        <dbReference type="ARBA" id="ARBA00022692"/>
    </source>
</evidence>
<feature type="transmembrane region" description="Helical" evidence="5">
    <location>
        <begin position="211"/>
        <end position="231"/>
    </location>
</feature>
<feature type="transmembrane region" description="Helical" evidence="5">
    <location>
        <begin position="181"/>
        <end position="199"/>
    </location>
</feature>
<dbReference type="PANTHER" id="PTHR43701">
    <property type="entry name" value="MEMBRANE TRANSPORTER PROTEIN MJ0441-RELATED"/>
    <property type="match status" value="1"/>
</dbReference>
<reference evidence="6 7" key="1">
    <citation type="submission" date="2016-11" db="EMBL/GenBank/DDBJ databases">
        <authorList>
            <person name="Jaros S."/>
            <person name="Januszkiewicz K."/>
            <person name="Wedrychowicz H."/>
        </authorList>
    </citation>
    <scope>NUCLEOTIDE SEQUENCE [LARGE SCALE GENOMIC DNA]</scope>
    <source>
        <strain evidence="6 7">DSM 27063</strain>
    </source>
</reference>
<proteinExistence type="inferred from homology"/>
<gene>
    <name evidence="6" type="ORF">SAMN05444280_12768</name>
</gene>
<evidence type="ECO:0000256" key="4">
    <source>
        <dbReference type="ARBA" id="ARBA00023136"/>
    </source>
</evidence>
<evidence type="ECO:0000256" key="3">
    <source>
        <dbReference type="ARBA" id="ARBA00022989"/>
    </source>
</evidence>